<feature type="domain" description="LysM" evidence="6">
    <location>
        <begin position="375"/>
        <end position="421"/>
    </location>
</feature>
<evidence type="ECO:0000259" key="6">
    <source>
        <dbReference type="PROSITE" id="PS51782"/>
    </source>
</evidence>
<dbReference type="Proteomes" id="UP001244011">
    <property type="component" value="Unassembled WGS sequence"/>
</dbReference>
<dbReference type="Gene3D" id="3.10.350.10">
    <property type="entry name" value="LysM domain"/>
    <property type="match status" value="5"/>
</dbReference>
<dbReference type="GO" id="GO:0008061">
    <property type="term" value="F:chitin binding"/>
    <property type="evidence" value="ECO:0007669"/>
    <property type="project" value="UniProtKB-KW"/>
</dbReference>
<dbReference type="PROSITE" id="PS51782">
    <property type="entry name" value="LYSM"/>
    <property type="match status" value="6"/>
</dbReference>
<feature type="compositionally biased region" description="Low complexity" evidence="4">
    <location>
        <begin position="633"/>
        <end position="643"/>
    </location>
</feature>
<dbReference type="InterPro" id="IPR036779">
    <property type="entry name" value="LysM_dom_sf"/>
</dbReference>
<evidence type="ECO:0000256" key="4">
    <source>
        <dbReference type="SAM" id="MobiDB-lite"/>
    </source>
</evidence>
<comment type="caution">
    <text evidence="7">The sequence shown here is derived from an EMBL/GenBank/DDBJ whole genome shotgun (WGS) entry which is preliminary data.</text>
</comment>
<dbReference type="Pfam" id="PF01476">
    <property type="entry name" value="LysM"/>
    <property type="match status" value="3"/>
</dbReference>
<evidence type="ECO:0000313" key="8">
    <source>
        <dbReference type="Proteomes" id="UP001244011"/>
    </source>
</evidence>
<dbReference type="CDD" id="cd00118">
    <property type="entry name" value="LysM"/>
    <property type="match status" value="2"/>
</dbReference>
<feature type="region of interest" description="Disordered" evidence="4">
    <location>
        <begin position="625"/>
        <end position="662"/>
    </location>
</feature>
<name>A0AAJ0BR30_9PEZI</name>
<dbReference type="RefSeq" id="XP_060278695.1">
    <property type="nucleotide sequence ID" value="XM_060425348.1"/>
</dbReference>
<feature type="transmembrane region" description="Helical" evidence="5">
    <location>
        <begin position="7"/>
        <end position="26"/>
    </location>
</feature>
<accession>A0AAJ0BR30</accession>
<dbReference type="AlphaFoldDB" id="A0AAJ0BR30"/>
<gene>
    <name evidence="7" type="ORF">QBC33DRAFT_481225</name>
</gene>
<evidence type="ECO:0000256" key="2">
    <source>
        <dbReference type="ARBA" id="ARBA00023026"/>
    </source>
</evidence>
<feature type="domain" description="LysM" evidence="6">
    <location>
        <begin position="570"/>
        <end position="618"/>
    </location>
</feature>
<dbReference type="PANTHER" id="PTHR34997">
    <property type="entry name" value="AM15"/>
    <property type="match status" value="1"/>
</dbReference>
<sequence>MGSFPSFSAYGWFVPYLILALFPYSVPAGTFLEPNAAPVGISPACLTALTADTACREAVAALVPSEYYPLTKLQSICNPACVASLASYHNAVVSNCAQDTWEDEGGNNHPVAMFSELIRYSYDLACLTEGGRFCNNVAAAFAAAADPDAAEHPGGVPAGGDFGDHDTSDPCDTCLLANLRFQAGSPYYDGPKLQSLSMYESRTSSCGVANMPLTTTTNSLITPTTVVPTPTPTCAGTTYTIQPGDNCHSISLSQGIGTEWLILENDLAAFCHDFPTEGELCLVNTCTVHTVLESDTCKSIAKANGITEAQLRAWNPSINAGCYNLNQMVGDQLCVAKPGTPYITPGPTTLAPSIPITAAPMPTNVASGTNTYCGTFYEARLGDFCNLIIMKFGISLDDFVFLNPAINENCTNLFAEESYCVQPVGDINTYSGKPGYGAPTLTMTGTIDDTATTLPDASFTYPLPVRTPLPLASGTRKECYQYADGDEWQVNITSTYFSSQCEFFAAVMGVTLEDLQVWNPSLGDTTDPSCSFESGVRYCGKYYYGDREAGDDNGDPGLPGREGMTEDCTMTVNVRPDGLPTCQSILDEWELSNQEFYEMNPSVGVDCSGMWAGYHYCVRTSDWVPPTDPEPSPTTSFPTTTPSPTTPPTSVPTAPGPVQDGQPENCNVWHIVAAGDDCSIITAAYDITFAQFVEWNPAVSNDCLSGFWGGYAYCVGVSSGGGGEPIPAPEPNQAGNAISTCNEYAQAQDGDWCAAFADRHGLDYANFYSWNSALGGNGANCGGSFWAGYWYCIGVAA</sequence>
<proteinExistence type="inferred from homology"/>
<dbReference type="PANTHER" id="PTHR34997:SF1">
    <property type="entry name" value="PEPTIDOGLYCAN-BINDING LYSIN DOMAIN"/>
    <property type="match status" value="1"/>
</dbReference>
<reference evidence="7" key="1">
    <citation type="submission" date="2023-06" db="EMBL/GenBank/DDBJ databases">
        <title>Genome-scale phylogeny and comparative genomics of the fungal order Sordariales.</title>
        <authorList>
            <consortium name="Lawrence Berkeley National Laboratory"/>
            <person name="Hensen N."/>
            <person name="Bonometti L."/>
            <person name="Westerberg I."/>
            <person name="Brannstrom I.O."/>
            <person name="Guillou S."/>
            <person name="Cros-Aarteil S."/>
            <person name="Calhoun S."/>
            <person name="Haridas S."/>
            <person name="Kuo A."/>
            <person name="Mondo S."/>
            <person name="Pangilinan J."/>
            <person name="Riley R."/>
            <person name="Labutti K."/>
            <person name="Andreopoulos B."/>
            <person name="Lipzen A."/>
            <person name="Chen C."/>
            <person name="Yanf M."/>
            <person name="Daum C."/>
            <person name="Ng V."/>
            <person name="Clum A."/>
            <person name="Steindorff A."/>
            <person name="Ohm R."/>
            <person name="Martin F."/>
            <person name="Silar P."/>
            <person name="Natvig D."/>
            <person name="Lalanne C."/>
            <person name="Gautier V."/>
            <person name="Ament-Velasquez S.L."/>
            <person name="Kruys A."/>
            <person name="Hutchinson M.I."/>
            <person name="Powell A.J."/>
            <person name="Barry K."/>
            <person name="Miller A.N."/>
            <person name="Grigoriev I.V."/>
            <person name="Debuchy R."/>
            <person name="Gladieux P."/>
            <person name="Thoren M.H."/>
            <person name="Johannesson H."/>
        </authorList>
    </citation>
    <scope>NUCLEOTIDE SEQUENCE</scope>
    <source>
        <strain evidence="7">8032-3</strain>
    </source>
</reference>
<keyword evidence="5" id="KW-1133">Transmembrane helix</keyword>
<keyword evidence="2" id="KW-0843">Virulence</keyword>
<feature type="domain" description="LysM" evidence="6">
    <location>
        <begin position="668"/>
        <end position="715"/>
    </location>
</feature>
<evidence type="ECO:0000313" key="7">
    <source>
        <dbReference type="EMBL" id="KAK1762482.1"/>
    </source>
</evidence>
<feature type="domain" description="LysM" evidence="6">
    <location>
        <begin position="237"/>
        <end position="282"/>
    </location>
</feature>
<feature type="domain" description="LysM" evidence="6">
    <location>
        <begin position="743"/>
        <end position="793"/>
    </location>
</feature>
<dbReference type="EMBL" id="MU839036">
    <property type="protein sequence ID" value="KAK1762482.1"/>
    <property type="molecule type" value="Genomic_DNA"/>
</dbReference>
<dbReference type="InterPro" id="IPR018392">
    <property type="entry name" value="LysM"/>
</dbReference>
<evidence type="ECO:0000256" key="3">
    <source>
        <dbReference type="ARBA" id="ARBA00044955"/>
    </source>
</evidence>
<keyword evidence="8" id="KW-1185">Reference proteome</keyword>
<comment type="similarity">
    <text evidence="3">Belongs to the secreted LysM effector family.</text>
</comment>
<feature type="domain" description="LysM" evidence="6">
    <location>
        <begin position="287"/>
        <end position="335"/>
    </location>
</feature>
<keyword evidence="1" id="KW-0147">Chitin-binding</keyword>
<keyword evidence="5" id="KW-0472">Membrane</keyword>
<dbReference type="GeneID" id="85308535"/>
<dbReference type="SUPFAM" id="SSF54106">
    <property type="entry name" value="LysM domain"/>
    <property type="match status" value="2"/>
</dbReference>
<organism evidence="7 8">
    <name type="scientific">Phialemonium atrogriseum</name>
    <dbReference type="NCBI Taxonomy" id="1093897"/>
    <lineage>
        <taxon>Eukaryota</taxon>
        <taxon>Fungi</taxon>
        <taxon>Dikarya</taxon>
        <taxon>Ascomycota</taxon>
        <taxon>Pezizomycotina</taxon>
        <taxon>Sordariomycetes</taxon>
        <taxon>Sordariomycetidae</taxon>
        <taxon>Cephalothecales</taxon>
        <taxon>Cephalothecaceae</taxon>
        <taxon>Phialemonium</taxon>
    </lineage>
</organism>
<evidence type="ECO:0000256" key="5">
    <source>
        <dbReference type="SAM" id="Phobius"/>
    </source>
</evidence>
<protein>
    <recommendedName>
        <fullName evidence="6">LysM domain-containing protein</fullName>
    </recommendedName>
</protein>
<evidence type="ECO:0000256" key="1">
    <source>
        <dbReference type="ARBA" id="ARBA00022669"/>
    </source>
</evidence>
<keyword evidence="5" id="KW-0812">Transmembrane</keyword>
<dbReference type="InterPro" id="IPR052210">
    <property type="entry name" value="LysM1-like"/>
</dbReference>
<dbReference type="SMART" id="SM00257">
    <property type="entry name" value="LysM"/>
    <property type="match status" value="3"/>
</dbReference>